<dbReference type="KEGG" id="dax:FDQ92_08960"/>
<protein>
    <submittedName>
        <fullName evidence="1">Uncharacterized protein</fullName>
    </submittedName>
</protein>
<dbReference type="RefSeq" id="WP_137424316.1">
    <property type="nucleotide sequence ID" value="NZ_CP040098.1"/>
</dbReference>
<name>A0A4P8L2X2_9BACT</name>
<dbReference type="AlphaFoldDB" id="A0A4P8L2X2"/>
<organism evidence="1 2">
    <name type="scientific">Desulfoglaeba alkanexedens ALDC</name>
    <dbReference type="NCBI Taxonomy" id="980445"/>
    <lineage>
        <taxon>Bacteria</taxon>
        <taxon>Pseudomonadati</taxon>
        <taxon>Thermodesulfobacteriota</taxon>
        <taxon>Syntrophobacteria</taxon>
        <taxon>Syntrophobacterales</taxon>
        <taxon>Syntrophobacteraceae</taxon>
        <taxon>Desulfoglaeba</taxon>
    </lineage>
</organism>
<evidence type="ECO:0000313" key="1">
    <source>
        <dbReference type="EMBL" id="QCQ22277.1"/>
    </source>
</evidence>
<accession>A0A4P8L2X2</accession>
<proteinExistence type="predicted"/>
<keyword evidence="2" id="KW-1185">Reference proteome</keyword>
<evidence type="ECO:0000313" key="2">
    <source>
        <dbReference type="Proteomes" id="UP000298602"/>
    </source>
</evidence>
<reference evidence="1 2" key="1">
    <citation type="submission" date="2019-05" db="EMBL/GenBank/DDBJ databases">
        <title>The Complete Genome Sequence of the n-alkane-degrading Desulfoglaeba alkanexedens ALDC reveals multiple alkylsuccinate synthase gene clusters.</title>
        <authorList>
            <person name="Callaghan A.V."/>
            <person name="Davidova I.A."/>
            <person name="Duncan K.E."/>
            <person name="Morris B."/>
            <person name="McInerney M.J."/>
        </authorList>
    </citation>
    <scope>NUCLEOTIDE SEQUENCE [LARGE SCALE GENOMIC DNA]</scope>
    <source>
        <strain evidence="1 2">ALDC</strain>
    </source>
</reference>
<gene>
    <name evidence="1" type="ORF">FDQ92_08960</name>
</gene>
<reference evidence="1 2" key="2">
    <citation type="submission" date="2019-05" db="EMBL/GenBank/DDBJ databases">
        <authorList>
            <person name="Suflita J.M."/>
            <person name="Marks C.R."/>
        </authorList>
    </citation>
    <scope>NUCLEOTIDE SEQUENCE [LARGE SCALE GENOMIC DNA]</scope>
    <source>
        <strain evidence="1 2">ALDC</strain>
    </source>
</reference>
<dbReference type="Proteomes" id="UP000298602">
    <property type="component" value="Chromosome"/>
</dbReference>
<dbReference type="EMBL" id="CP040098">
    <property type="protein sequence ID" value="QCQ22277.1"/>
    <property type="molecule type" value="Genomic_DNA"/>
</dbReference>
<sequence>MSNYRRKVAELDRRTAGKEERSRFRRWKMRRFAEVGSEILFRRAANVACDGARDMERFKTRLRRCRGLNRGLKGLPFQVDVSLAAAGRHVPLVPKLWLGNGLRGIEAGASAPLCSQAGAWEQG</sequence>